<dbReference type="GO" id="GO:0016020">
    <property type="term" value="C:membrane"/>
    <property type="evidence" value="ECO:0007669"/>
    <property type="project" value="InterPro"/>
</dbReference>
<dbReference type="InterPro" id="IPR001173">
    <property type="entry name" value="Glyco_trans_2-like"/>
</dbReference>
<feature type="domain" description="Glycosyltransferase 2-like" evidence="8">
    <location>
        <begin position="49"/>
        <end position="220"/>
    </location>
</feature>
<reference evidence="9 10" key="1">
    <citation type="submission" date="2024-02" db="EMBL/GenBank/DDBJ databases">
        <title>STSV induces naive adaptation in Sulfolobus.</title>
        <authorList>
            <person name="Xiang X."/>
            <person name="Song M."/>
        </authorList>
    </citation>
    <scope>NUCLEOTIDE SEQUENCE [LARGE SCALE GENOMIC DNA]</scope>
    <source>
        <strain evidence="9 10">RT2</strain>
    </source>
</reference>
<dbReference type="SUPFAM" id="SSF53448">
    <property type="entry name" value="Nucleotide-diphospho-sugar transferases"/>
    <property type="match status" value="1"/>
</dbReference>
<evidence type="ECO:0000256" key="2">
    <source>
        <dbReference type="ARBA" id="ARBA00022676"/>
    </source>
</evidence>
<dbReference type="InterPro" id="IPR050321">
    <property type="entry name" value="Glycosyltr_2/OpgH_subfam"/>
</dbReference>
<organism evidence="9 10">
    <name type="scientific">Sulfolobus tengchongensis</name>
    <dbReference type="NCBI Taxonomy" id="207809"/>
    <lineage>
        <taxon>Archaea</taxon>
        <taxon>Thermoproteota</taxon>
        <taxon>Thermoprotei</taxon>
        <taxon>Sulfolobales</taxon>
        <taxon>Sulfolobaceae</taxon>
        <taxon>Sulfolobus</taxon>
    </lineage>
</organism>
<dbReference type="GO" id="GO:0012505">
    <property type="term" value="C:endomembrane system"/>
    <property type="evidence" value="ECO:0007669"/>
    <property type="project" value="UniProtKB-SubCell"/>
</dbReference>
<dbReference type="GO" id="GO:0030244">
    <property type="term" value="P:cellulose biosynthetic process"/>
    <property type="evidence" value="ECO:0007669"/>
    <property type="project" value="InterPro"/>
</dbReference>
<keyword evidence="3" id="KW-0808">Transferase</keyword>
<dbReference type="GeneID" id="89337175"/>
<keyword evidence="6 7" id="KW-0472">Membrane</keyword>
<evidence type="ECO:0000313" key="10">
    <source>
        <dbReference type="Proteomes" id="UP001432202"/>
    </source>
</evidence>
<keyword evidence="4 7" id="KW-0812">Transmembrane</keyword>
<dbReference type="Pfam" id="PF00535">
    <property type="entry name" value="Glycos_transf_2"/>
    <property type="match status" value="1"/>
</dbReference>
<dbReference type="Pfam" id="PF03552">
    <property type="entry name" value="Cellulose_synt"/>
    <property type="match status" value="1"/>
</dbReference>
<name>A0AAX4L406_9CREN</name>
<evidence type="ECO:0000256" key="7">
    <source>
        <dbReference type="SAM" id="Phobius"/>
    </source>
</evidence>
<evidence type="ECO:0000313" key="9">
    <source>
        <dbReference type="EMBL" id="WWQ61820.1"/>
    </source>
</evidence>
<dbReference type="RefSeq" id="WP_338604739.1">
    <property type="nucleotide sequence ID" value="NZ_CP146016.1"/>
</dbReference>
<feature type="transmembrane region" description="Helical" evidence="7">
    <location>
        <begin position="372"/>
        <end position="390"/>
    </location>
</feature>
<comment type="subcellular location">
    <subcellularLocation>
        <location evidence="1">Endomembrane system</location>
        <topology evidence="1">Multi-pass membrane protein</topology>
    </subcellularLocation>
</comment>
<evidence type="ECO:0000256" key="1">
    <source>
        <dbReference type="ARBA" id="ARBA00004127"/>
    </source>
</evidence>
<keyword evidence="2" id="KW-0328">Glycosyltransferase</keyword>
<dbReference type="InterPro" id="IPR029044">
    <property type="entry name" value="Nucleotide-diphossugar_trans"/>
</dbReference>
<gene>
    <name evidence="9" type="ORF">V6M85_10360</name>
</gene>
<accession>A0AAX4L406</accession>
<evidence type="ECO:0000256" key="4">
    <source>
        <dbReference type="ARBA" id="ARBA00022692"/>
    </source>
</evidence>
<proteinExistence type="predicted"/>
<protein>
    <submittedName>
        <fullName evidence="9">Glycosyltransferase family 2 protein</fullName>
    </submittedName>
</protein>
<feature type="transmembrane region" description="Helical" evidence="7">
    <location>
        <begin position="300"/>
        <end position="326"/>
    </location>
</feature>
<dbReference type="PANTHER" id="PTHR43867:SF2">
    <property type="entry name" value="CELLULOSE SYNTHASE CATALYTIC SUBUNIT A [UDP-FORMING]"/>
    <property type="match status" value="1"/>
</dbReference>
<sequence>MLNILLNLLIFIVPSIVVWNQIIFYTFGKNEEYIYSLLSYDNNSLPKLSIIVPTKGERIDVIQGLIDNLYKAKWDKSKLEIIIVSDDDEKYFNELLSMLEIPSGLNVKVFRREKKLGYKSGALTYGLERSSGDLILTLDVDARIEEDSLIRAYSHMINLGCDAVTMEWHGYTNSLHSSLARALMISTVLTSKSILRGRDRLGFKVLPIGCGTIFKRKALEAVNGWDYNMIQDDYELGARLINKGFRICASSSPVFVEVPDNLVSFYVQQTRWAMGTMEVLLRRFKYIVSSKIKFWQKLEIVAYLLQYIPIILTFISAIIYAIAIFLGVELSMYLQFFIIWALTLSVYAVIFVRSARRTGFTTITAIKALGRLSAYTVAISPFLLISTISAFRKNRKYVVTPKGKRAKSNIGYPILIFGIFFLSASIAYVIHNNLLTFIWLAYYSVAYLYTFVAFIKGL</sequence>
<evidence type="ECO:0000256" key="5">
    <source>
        <dbReference type="ARBA" id="ARBA00022989"/>
    </source>
</evidence>
<keyword evidence="5 7" id="KW-1133">Transmembrane helix</keyword>
<dbReference type="Gene3D" id="3.90.550.10">
    <property type="entry name" value="Spore Coat Polysaccharide Biosynthesis Protein SpsA, Chain A"/>
    <property type="match status" value="1"/>
</dbReference>
<dbReference type="GO" id="GO:0016760">
    <property type="term" value="F:cellulose synthase (UDP-forming) activity"/>
    <property type="evidence" value="ECO:0007669"/>
    <property type="project" value="InterPro"/>
</dbReference>
<dbReference type="EMBL" id="CP146016">
    <property type="protein sequence ID" value="WWQ61820.1"/>
    <property type="molecule type" value="Genomic_DNA"/>
</dbReference>
<dbReference type="AlphaFoldDB" id="A0AAX4L406"/>
<feature type="transmembrane region" description="Helical" evidence="7">
    <location>
        <begin position="410"/>
        <end position="430"/>
    </location>
</feature>
<dbReference type="InterPro" id="IPR005150">
    <property type="entry name" value="Cellulose_synth"/>
</dbReference>
<keyword evidence="10" id="KW-1185">Reference proteome</keyword>
<evidence type="ECO:0000256" key="3">
    <source>
        <dbReference type="ARBA" id="ARBA00022679"/>
    </source>
</evidence>
<feature type="transmembrane region" description="Helical" evidence="7">
    <location>
        <begin position="437"/>
        <end position="455"/>
    </location>
</feature>
<dbReference type="PANTHER" id="PTHR43867">
    <property type="entry name" value="CELLULOSE SYNTHASE CATALYTIC SUBUNIT A [UDP-FORMING]"/>
    <property type="match status" value="1"/>
</dbReference>
<feature type="transmembrane region" description="Helical" evidence="7">
    <location>
        <begin position="6"/>
        <end position="27"/>
    </location>
</feature>
<evidence type="ECO:0000259" key="8">
    <source>
        <dbReference type="Pfam" id="PF00535"/>
    </source>
</evidence>
<dbReference type="Proteomes" id="UP001432202">
    <property type="component" value="Chromosome"/>
</dbReference>
<evidence type="ECO:0000256" key="6">
    <source>
        <dbReference type="ARBA" id="ARBA00023136"/>
    </source>
</evidence>
<feature type="transmembrane region" description="Helical" evidence="7">
    <location>
        <begin position="332"/>
        <end position="352"/>
    </location>
</feature>